<dbReference type="eggNOG" id="ENOG5030X0G">
    <property type="taxonomic scope" value="Bacteria"/>
</dbReference>
<dbReference type="EMBL" id="ADLF01000023">
    <property type="protein sequence ID" value="EKU88235.1"/>
    <property type="molecule type" value="Genomic_DNA"/>
</dbReference>
<dbReference type="STRING" id="742727.HMPREF9447_04981"/>
<dbReference type="HOGENOM" id="CLU_609247_0_0_10"/>
<keyword evidence="2" id="KW-1185">Reference proteome</keyword>
<evidence type="ECO:0000313" key="2">
    <source>
        <dbReference type="Proteomes" id="UP000009872"/>
    </source>
</evidence>
<dbReference type="AlphaFoldDB" id="K9EGF7"/>
<name>K9EGF7_9BACE</name>
<organism evidence="1 2">
    <name type="scientific">Bacteroides oleiciplenus YIT 12058</name>
    <dbReference type="NCBI Taxonomy" id="742727"/>
    <lineage>
        <taxon>Bacteria</taxon>
        <taxon>Pseudomonadati</taxon>
        <taxon>Bacteroidota</taxon>
        <taxon>Bacteroidia</taxon>
        <taxon>Bacteroidales</taxon>
        <taxon>Bacteroidaceae</taxon>
        <taxon>Bacteroides</taxon>
    </lineage>
</organism>
<accession>K9EGF7</accession>
<dbReference type="Proteomes" id="UP000009872">
    <property type="component" value="Unassembled WGS sequence"/>
</dbReference>
<evidence type="ECO:0000313" key="1">
    <source>
        <dbReference type="EMBL" id="EKU88235.1"/>
    </source>
</evidence>
<dbReference type="OrthoDB" id="1662110at2"/>
<reference evidence="1 2" key="1">
    <citation type="submission" date="2012-09" db="EMBL/GenBank/DDBJ databases">
        <title>The Genome Sequence of Bacteroides oleiciplenus YIT 12058.</title>
        <authorList>
            <consortium name="The Broad Institute Genome Sequencing Platform"/>
            <person name="Earl A."/>
            <person name="Ward D."/>
            <person name="Feldgarden M."/>
            <person name="Gevers D."/>
            <person name="Morotomi M."/>
            <person name="Walker B."/>
            <person name="Young S.K."/>
            <person name="Zeng Q."/>
            <person name="Gargeya S."/>
            <person name="Fitzgerald M."/>
            <person name="Haas B."/>
            <person name="Abouelleil A."/>
            <person name="Alvarado L."/>
            <person name="Arachchi H.M."/>
            <person name="Berlin A.M."/>
            <person name="Chapman S.B."/>
            <person name="Goldberg J."/>
            <person name="Griggs A."/>
            <person name="Gujja S."/>
            <person name="Hansen M."/>
            <person name="Howarth C."/>
            <person name="Imamovic A."/>
            <person name="Larimer J."/>
            <person name="McCowen C."/>
            <person name="Montmayeur A."/>
            <person name="Murphy C."/>
            <person name="Neiman D."/>
            <person name="Pearson M."/>
            <person name="Priest M."/>
            <person name="Roberts A."/>
            <person name="Saif S."/>
            <person name="Shea T."/>
            <person name="Sisk P."/>
            <person name="Sykes S."/>
            <person name="Wortman J."/>
            <person name="Nusbaum C."/>
            <person name="Birren B."/>
        </authorList>
    </citation>
    <scope>NUCLEOTIDE SEQUENCE [LARGE SCALE GENOMIC DNA]</scope>
    <source>
        <strain evidence="1 2">YIT 12058</strain>
    </source>
</reference>
<proteinExistence type="predicted"/>
<sequence length="449" mass="52604">MTLKLLYRKALVKIAHSSIGVKIESFFKGSAQILNEETGRKYRSDMRTRLAVSNVVSVTELDDNNHSESYLNSEDKIRIRFFHCSESTFSVIQTVCESFRNDERFDLLIVLFGNSPYGMIKQMQDLKFKYVEDYNYDLSKDCPDISVLYHLEIIYPPQLEKIREFSKYVALVPLGIGSIWFGDRTVKRMNLQRYNADMCCVGNLCYNRLIDAIGRDKIERISPAQFDLAYRELNSPVFYPKGWEKLKGKKTVMLMTDHGIRMHGVSDEVTFDLYFKTIMDYCKRHQDMGFIFRLHPSLIHELVGTFWSIKDYEIFVDFCKNSPNIVWDTTSDYLIGLHIADACMVDVNCSLIYFVLAANKPIGIPLRYDMNVEVNNPELVEKYYKLNSDEKVVEFFDMVRSSEDPKWSGRQQLFDRYIETFDGKNGYRIYNIIVNRYMKLFLSPFNSTK</sequence>
<dbReference type="RefSeq" id="WP_009132372.1">
    <property type="nucleotide sequence ID" value="NZ_JH992945.1"/>
</dbReference>
<dbReference type="PATRIC" id="fig|742727.4.peg.5083"/>
<protein>
    <recommendedName>
        <fullName evidence="3">CDP-Glycerol:Poly(Glycerophosphate) glycerophosphotransferase</fullName>
    </recommendedName>
</protein>
<comment type="caution">
    <text evidence="1">The sequence shown here is derived from an EMBL/GenBank/DDBJ whole genome shotgun (WGS) entry which is preliminary data.</text>
</comment>
<gene>
    <name evidence="1" type="ORF">HMPREF9447_04981</name>
</gene>
<evidence type="ECO:0008006" key="3">
    <source>
        <dbReference type="Google" id="ProtNLM"/>
    </source>
</evidence>